<dbReference type="AlphaFoldDB" id="A0AB38YJS4"/>
<dbReference type="Pfam" id="PF07103">
    <property type="entry name" value="DUF1365"/>
    <property type="match status" value="1"/>
</dbReference>
<organism evidence="1">
    <name type="scientific">Salinispirillum sp. LH 10-3-1</name>
    <dbReference type="NCBI Taxonomy" id="2952525"/>
    <lineage>
        <taxon>Bacteria</taxon>
        <taxon>Pseudomonadati</taxon>
        <taxon>Pseudomonadota</taxon>
        <taxon>Gammaproteobacteria</taxon>
        <taxon>Oceanospirillales</taxon>
        <taxon>Saccharospirillaceae</taxon>
        <taxon>Salinispirillum</taxon>
    </lineage>
</organism>
<accession>A0AB38YJS4</accession>
<dbReference type="PANTHER" id="PTHR33973:SF4">
    <property type="entry name" value="OS07G0153300 PROTEIN"/>
    <property type="match status" value="1"/>
</dbReference>
<evidence type="ECO:0000313" key="1">
    <source>
        <dbReference type="EMBL" id="WLD59522.1"/>
    </source>
</evidence>
<name>A0AB38YJS4_9GAMM</name>
<dbReference type="EMBL" id="CP101717">
    <property type="protein sequence ID" value="WLD59522.1"/>
    <property type="molecule type" value="Genomic_DNA"/>
</dbReference>
<proteinExistence type="predicted"/>
<dbReference type="PANTHER" id="PTHR33973">
    <property type="entry name" value="OS07G0153300 PROTEIN"/>
    <property type="match status" value="1"/>
</dbReference>
<reference evidence="1" key="1">
    <citation type="submission" date="2022-07" db="EMBL/GenBank/DDBJ databases">
        <title>Complete genome sequence of Salinispirillum sp. LH10-3-1 capable of multiple carbohydrate inversion isolated from a soda lake.</title>
        <authorList>
            <person name="Liu J."/>
            <person name="Zhai Y."/>
            <person name="Zhang H."/>
            <person name="Yang H."/>
            <person name="Qu J."/>
            <person name="Li J."/>
        </authorList>
    </citation>
    <scope>NUCLEOTIDE SEQUENCE</scope>
    <source>
        <strain evidence="1">LH 10-3-1</strain>
    </source>
</reference>
<protein>
    <submittedName>
        <fullName evidence="1">DUF1365 domain-containing protein</fullName>
    </submittedName>
</protein>
<gene>
    <name evidence="1" type="ORF">NFC81_07010</name>
</gene>
<sequence length="264" mass="30933">MTGQLHSGIYTGLVGHERLRPKNHRLEYRVYMMYTDLDEVEAIAKLHPLWGAFKRNLIWFKRNDFMRPTNKPLKDAVLDLVAERTGHRPTGAVRVMTQWRNFGLSFNPVSFYFAFDAGDDTTPVAIIPEITNTPWLDRYQYVLTPEPRGDGIAAEGKKGDNWVFKVKKDFHVSPFHPMDHDYEWHFGVPGQESTMYLQNNDAEGKIFSAWMHLQRQEVNRRSLGRVIWTYPVMTLQVLWGIYSHAARLWFKKVPFFPHPQRGIK</sequence>
<dbReference type="InterPro" id="IPR010775">
    <property type="entry name" value="DUF1365"/>
</dbReference>
<dbReference type="RefSeq" id="WP_304996814.1">
    <property type="nucleotide sequence ID" value="NZ_CP101717.1"/>
</dbReference>